<accession>A0ABR6ZFC3</accession>
<comment type="caution">
    <text evidence="5">The sequence shown here is derived from an EMBL/GenBank/DDBJ whole genome shotgun (WGS) entry which is preliminary data.</text>
</comment>
<reference evidence="5 6" key="1">
    <citation type="submission" date="2020-08" db="EMBL/GenBank/DDBJ databases">
        <title>Novel species isolated from subtropical streams in China.</title>
        <authorList>
            <person name="Lu H."/>
        </authorList>
    </citation>
    <scope>NUCLEOTIDE SEQUENCE [LARGE SCALE GENOMIC DNA]</scope>
    <source>
        <strain evidence="5 6">NL8W</strain>
    </source>
</reference>
<dbReference type="PANTHER" id="PTHR10426">
    <property type="entry name" value="STRICTOSIDINE SYNTHASE-RELATED"/>
    <property type="match status" value="1"/>
</dbReference>
<dbReference type="Pfam" id="PF03088">
    <property type="entry name" value="Str_synth"/>
    <property type="match status" value="1"/>
</dbReference>
<evidence type="ECO:0000313" key="6">
    <source>
        <dbReference type="Proteomes" id="UP000646911"/>
    </source>
</evidence>
<keyword evidence="6" id="KW-1185">Reference proteome</keyword>
<dbReference type="Proteomes" id="UP000646911">
    <property type="component" value="Unassembled WGS sequence"/>
</dbReference>
<organism evidence="5 6">
    <name type="scientific">Undibacterium umbellatum</name>
    <dbReference type="NCBI Taxonomy" id="2762300"/>
    <lineage>
        <taxon>Bacteria</taxon>
        <taxon>Pseudomonadati</taxon>
        <taxon>Pseudomonadota</taxon>
        <taxon>Betaproteobacteria</taxon>
        <taxon>Burkholderiales</taxon>
        <taxon>Oxalobacteraceae</taxon>
        <taxon>Undibacterium</taxon>
    </lineage>
</organism>
<protein>
    <submittedName>
        <fullName evidence="5">SMP-30/gluconolactonase/LRE family protein</fullName>
    </submittedName>
</protein>
<name>A0ABR6ZFC3_9BURK</name>
<dbReference type="RefSeq" id="WP_186955904.1">
    <property type="nucleotide sequence ID" value="NZ_JACOFX010000016.1"/>
</dbReference>
<evidence type="ECO:0000256" key="1">
    <source>
        <dbReference type="ARBA" id="ARBA00009191"/>
    </source>
</evidence>
<dbReference type="InterPro" id="IPR018119">
    <property type="entry name" value="Strictosidine_synth_cons-reg"/>
</dbReference>
<dbReference type="SUPFAM" id="SSF63829">
    <property type="entry name" value="Calcium-dependent phosphotriesterase"/>
    <property type="match status" value="1"/>
</dbReference>
<proteinExistence type="inferred from homology"/>
<keyword evidence="3" id="KW-0325">Glycoprotein</keyword>
<dbReference type="Pfam" id="PF20067">
    <property type="entry name" value="SSL_N"/>
    <property type="match status" value="1"/>
</dbReference>
<comment type="similarity">
    <text evidence="1">Belongs to the strictosidine synthase family.</text>
</comment>
<evidence type="ECO:0000256" key="3">
    <source>
        <dbReference type="ARBA" id="ARBA00023180"/>
    </source>
</evidence>
<dbReference type="PANTHER" id="PTHR10426:SF88">
    <property type="entry name" value="ADIPOCYTE PLASMA MEMBRANE-ASSOCIATED PROTEIN HEMOMUCIN-RELATED"/>
    <property type="match status" value="1"/>
</dbReference>
<gene>
    <name evidence="5" type="ORF">H8L47_22765</name>
</gene>
<sequence>MLKKWIIRLLLLALALLATVLIYLLLAPVPINPVAWQATPFAGYSPPHARNEKLAALKTIAIGEETGPEHIAIGPDGKLYAAVTSGAILRMQADGSQREVWVNTGGRVLGFMFDAAGNMIAADAFRGILSISPDKQITVLTDKIGDSPILYADAVVVAKTGKIYFTDASQRFGARESGGTFHASVLDILEHSSTGRVLEYDPASKQTRVIADGLCFANGLVLSADEQHLIVAETGEYRIWRISIDAHQLHLKNKPDKKLARLLLRDLPGYPDNLMRGLDGRIWLGLAKPRGAAIDDMAEQPWLRSITLRLPRVLWPVPPAYGHVLAFNEAGKIVADLQDPTGRYPETTGVTETEDRLYIQSLHAHGIGWLPNHLVKK</sequence>
<dbReference type="EMBL" id="JACOFX010000016">
    <property type="protein sequence ID" value="MBC3910393.1"/>
    <property type="molecule type" value="Genomic_DNA"/>
</dbReference>
<dbReference type="InterPro" id="IPR011042">
    <property type="entry name" value="6-blade_b-propeller_TolB-like"/>
</dbReference>
<keyword evidence="2" id="KW-0597">Phosphoprotein</keyword>
<dbReference type="Gene3D" id="2.120.10.30">
    <property type="entry name" value="TolB, C-terminal domain"/>
    <property type="match status" value="1"/>
</dbReference>
<feature type="domain" description="Strictosidine synthase conserved region" evidence="4">
    <location>
        <begin position="154"/>
        <end position="243"/>
    </location>
</feature>
<evidence type="ECO:0000313" key="5">
    <source>
        <dbReference type="EMBL" id="MBC3910393.1"/>
    </source>
</evidence>
<evidence type="ECO:0000256" key="2">
    <source>
        <dbReference type="ARBA" id="ARBA00022553"/>
    </source>
</evidence>
<evidence type="ECO:0000259" key="4">
    <source>
        <dbReference type="Pfam" id="PF03088"/>
    </source>
</evidence>